<keyword evidence="15" id="KW-1185">Reference proteome</keyword>
<dbReference type="PROSITE" id="PS50184">
    <property type="entry name" value="VWFC_2"/>
    <property type="match status" value="2"/>
</dbReference>
<dbReference type="Pfam" id="PF25962">
    <property type="entry name" value="TIL_OTOGL_Mucin"/>
    <property type="match status" value="1"/>
</dbReference>
<dbReference type="Ensembl" id="ENSPNAT00000048105.1">
    <property type="protein sequence ID" value="ENSPNAP00000071174.1"/>
    <property type="gene ID" value="ENSPNAG00000007656.2"/>
</dbReference>
<dbReference type="GeneTree" id="ENSGT00940000164871"/>
<evidence type="ECO:0000256" key="8">
    <source>
        <dbReference type="PROSITE-ProRule" id="PRU00039"/>
    </source>
</evidence>
<dbReference type="InterPro" id="IPR058753">
    <property type="entry name" value="TIL_OTOGL_Mucin"/>
</dbReference>
<keyword evidence="3 10" id="KW-0732">Signal</keyword>
<dbReference type="InterPro" id="IPR025155">
    <property type="entry name" value="WxxW_domain"/>
</dbReference>
<dbReference type="PANTHER" id="PTHR11339">
    <property type="entry name" value="EXTRACELLULAR MATRIX GLYCOPROTEIN RELATED"/>
    <property type="match status" value="1"/>
</dbReference>
<feature type="signal peptide" evidence="10">
    <location>
        <begin position="1"/>
        <end position="18"/>
    </location>
</feature>
<dbReference type="SMART" id="SM00215">
    <property type="entry name" value="VWC_out"/>
    <property type="match status" value="2"/>
</dbReference>
<dbReference type="PANTHER" id="PTHR11339:SF371">
    <property type="entry name" value="MUCIN-2"/>
    <property type="match status" value="1"/>
</dbReference>
<feature type="chain" id="PRO_5043557570" description="Mucin-2-like" evidence="10">
    <location>
        <begin position="19"/>
        <end position="3850"/>
    </location>
</feature>
<dbReference type="Proteomes" id="UP001501920">
    <property type="component" value="Chromosome 11"/>
</dbReference>
<dbReference type="SMART" id="SM00216">
    <property type="entry name" value="VWD"/>
    <property type="match status" value="4"/>
</dbReference>
<keyword evidence="2" id="KW-0964">Secreted</keyword>
<dbReference type="Pfam" id="PF13330">
    <property type="entry name" value="Mucin2_WxxW"/>
    <property type="match status" value="1"/>
</dbReference>
<dbReference type="PROSITE" id="PS01225">
    <property type="entry name" value="CTCK_2"/>
    <property type="match status" value="1"/>
</dbReference>
<dbReference type="InterPro" id="IPR002919">
    <property type="entry name" value="TIL_dom"/>
</dbReference>
<reference evidence="14" key="2">
    <citation type="submission" date="2025-08" db="UniProtKB">
        <authorList>
            <consortium name="Ensembl"/>
        </authorList>
    </citation>
    <scope>IDENTIFICATION</scope>
</reference>
<feature type="compositionally biased region" description="Low complexity" evidence="9">
    <location>
        <begin position="2265"/>
        <end position="3117"/>
    </location>
</feature>
<sequence length="3850" mass="414064">MEWRTLALCTLVLALTWGLHVNAIRARRSNHVDNVCSMWGNFHFKTFDGDVYQFQGICEYNLVSDCHGPVPSFSVHVKRAQLPRNPQITRVLVTIGDVAIDITSNLVMVNGDIVELPHYEAGVLVEQSAVYLKLFAKLGLSILWNRDDAIMVELDTKYANQTCGLCGDFNGIPIYNEFLSEAREIGPIEFGNKYRVHSPNDNCEDPYEEDESAQTTVDKCQAFRAGCSELLENEAWSSCTKILSPEPYIRACMVDRCWSRPGDIVDTVPLCTTLSEYSRQCSHAGGTPPNWRKPKLCEVKCPFNMEYSESGSPCVDTCTHRDTSLLCEEHKMDGCFCPPGTVFDDISKRGCIPQKQCQCKHNQVYNPGDMLLRDDKECVCQQGDWVCEILPTPGACAVEEGSHFTTFDGKEFTFHGDCYYIISKDCEESRFVVLGQLIPCVNRETDTCLKSIALLLNNDKNNALIIKDDGTVRHTGDLTLPYTTANLTVFRPSSFHIMLQTSFGLQMQVQLVPLMQLYITLDHSFQTKTCGLCGNFNMVLSDELKTPQGLVEGTAASFASSWKAQYNCPDRSERLDDPCSYSIDSESYAEHWCTKLKEKGGPFATCHSAVNPEGYYKRCKYSSCTCEKSENCLCAVFSSYVRACTAKGIFMKGWRDTVCGKYTEHCPATQTFSYLLQGCQRTCHSLSLERQGCSTDFVPVDGCACPDGLYENEKGVCVSMDKCSCYHNGERIKPGKSINIRNEHCLCTNGKLSCHAWKALVTDCPAPKVYFNCSEAGPDEHGLECAKTCSSKTIDCYLAGCASGCQCPPGLIDDGRGHCVQENKCPCKHNGHFYADGSKIPDECNTCTCTQGKWVCTEKKCPGSCTIYGSGHYNTFDKQTFGFSGDCDYIAVQNKCGNKTGTFHVITENVPCGTTGTTCSKYVRILLGRIEFYLVDGKIEERWLDSGPSIHYTKRIVGLYMVIESDIGLTVFWDRKTTVRIMLQPQHMGEVCGLCGNYNGNGKDDFTTQGQLQVSNILEFVNSWKVKSDCPDAKPDFDPCFQTPNRHTWAKMQCSIITGNTFKDCHKKVDPKPYYDNCVKDSCACDTGGDCECFCTAVAAYAQACNEAGVCVAWRTPEICPVFCDYYNAPDECTWHYSPCHTPCYKTCLNLEGVCLNPLPNLEGCYPVCPEDKPIFDEWNQICVEECDNATTTTPYTTTTQITTTESTTSVSTPEPTTTPSTPYTTTKQITTTEITTSVSTPEPTTTPSTPYTTTTQITTESTTSVSTPEPTTTPSTPYTTTKQITTTESTTSVSTPEPTTTPSTPYTTTKQITTTESTTSVSTPEPTTTPSTPYITTVTTRETTTAPTTTSGFTSTTEESSSTLTATTTSISTTSPCIICDWSEWFNVYDPNSEDGSDFETYEKIKAAGKIICDAPEDIECRAVVSPDEPFDDLIHATGQVAQCNVSFGLVCEQKEQVQRPFKCLDYEIRVYCCHDICDTSTTTTQITTTESTASVSTTKPTTTPSTPYTTTTQIKTTESTASVSTPKPTTTPSTPYTTTTQITTTESTASVSTPKPTTIPSTPYTTTTQITTTESTASVSTPKPTTTPSTPYTTTTQITTTESTASVSTPKPTTTPSTPYTTTTQITTTESTASVSTPKPTTTPSTPYTTTKQITTTESTASVSTPKLTTTPSTPYTTTTQITTTESTASVSTPKPTTTPSTPYTTTTQITTTESTASVSTPEPTTTPSTPYTTTTQITTTESTASVSTPKPTTTPSTPYTTSTQITTTESTASVSTPKPTTIPSTPYTTTTQITTTESTASVSTPKPTTTPSTPYTTTTQITTTESTASVSTPKLTTTPSTPYTTTTQITTTESTASVSTPKPTTSPSTPYTTTKQITTTESTASVSTPKLTTTPSTPYTTTTQITTTESTASVSTPKPTTSPSTPYTTTKQITTTESTASVSTPKPTTTPSTPYTTTTQITTTESTASVSTPKLTTTPSTPYTTTTLITTTESTASVSTPKPTTTPSTPYTTTTQITTTESTASVSTPKPTTIPSTPYTTTTQITTTESTASVSTPKPTTTPSTPYTTTTQITTTESTASVSTPKPTTTPSTPYTTTKQITTTESTASVSTPKLTTTPSTPYTTTTLITTTESTASVSTPKPTTTPSTPYTTTKQITTTESTASVSTPKLTTTPSTPYTTTTLITTTESTASISTPKPTTTPSTPYTTTKQITTTESTASVSTPKLTTTPSTPYTTTTLITTTEGTTSLNTTSPLVVTRGTTVAKSAAVKTTETSTTSSTSKTTTETQITTESTASVSTPKLTTTPSTPYTTTTQITTTESTASVSTPKPTTTPSTPYTTTTQITTTESTASVSTPKPTTTPSTPYTTTTQITTTESTASVSTPKPTTTPSTPYTTTTQITTTESTASVSTPKPTTTPSTPYTTTKQITTTESTASVSTPKPTTTPSTPYTTTTQITTTESTASVSTPKLTTTPSTPYTTTTQITTTESTASVSTPKPTTTPSTPYTTTTQITTTESTASVSTTKPTTTPSTPYTTTTQITTTESTASVSTPKPTTTPSTPYTTTTQITTTESTASTREATTTPSTLYTTTTQITTTEGTTSVTTPEPTTTASTPYTTTTQITTTESTASTPEPTTTPLTPYTTTTQITTEGTTSITTPEPTTTPSTSYTTTTQITTTESTASTPEPTTTPSTPYRTTPQITTTEGTTSVSTPEPTTTPSTPYTTTTQITTSESTTSVTTPEPTTTPSTPYTTTTQITTESTASTPELTTTPSTPYITTTQITTTEGTTSITIPEPTTTPLTPYTTTTQITTEGTTSITTPEPTTTPSTPYTTTTQITTSESTTSVTTPEPTTTPSTPYTTTTQITTESTASTPELTTTPSTPYITTTQITTTEGTTSITIPEPTTTPLTPYTTTTQITTEGTTSITTPEPTTTPSTPYTTTTQITTESTASTPEPTTTPSTPYRTTTQITTTESITSVSTPEPTTTPSTPYTTTTQITTTESTASTPEPTTTPSTPYRTTTQITTTEGTTSVSTPEPTTTPSTPYTTTTQITTTQSTASVSTPEQTTSTSTTTTEKSTTSSTSTTTIPATTTTTPATTTTTPTTASTPTLTTPKHGCPTWDVGTNETFEICNCTLARCIEDNIIEIIPYECPPLQNITCSNRRNPVEGFDEYQCCKEYVCDCFCEGWGDPHYITFDGLFYSHQGNCTYVLMEEIRPKHNLKIYIDNVNCDPREHVSCPRALIVSYNKLIITLKNNNLIGAAKLQALKGNVVLPLPFVQNGVRVLGSGVNLILEIPQLGVVVTFGVTGFSVFLPFQHFGKNTQGHCGTCNNNQADDCMLPDGKLVNDCAVMADYWPAKDLYDVDCPAPTSIPTAKPCPINPVCDLLNTDVFKKCHPYVSPDNYFKGCQFDSCHMTNPAAVCTSLQTYALACSQFGICLHWRNYTDLCTVECLGDKVYKPCGPAEPPTCEDRPNEHTLNVTIEGCFCPDGTLLFNKDSGLCVDKCGCLDASGQAREPGEKFQLGCQDCLCDASTTSVICKPKQCSNNNQITCSEPGFIVVNETDPSDKCCTILACRCDSNSCPSVDGKCNIGYAPVLQVPEGQCCPKLTCEPKKVCVHKNIEYEPGTSVPVVDCQECQCTWDVDPKTQLFLIRCGFVTCDETCEPGYEYVETVSDECCGKCVQSKCILNLNGTRHLLQSGAEWAPSKYTCERYTCTNIGGEFVTTHYKIQCPPFNIDNCQPGTVQLSADDCCQVCVEKEKGCKVETISDYILHDSCQSENQVEQTHCAGDCNSYSKYSQLGSSSCSCCQAARSSNRTVTLKCLNGDVVPHSYVYVEECNCSQTKCLH</sequence>
<feature type="domain" description="CTCK" evidence="11">
    <location>
        <begin position="3758"/>
        <end position="3849"/>
    </location>
</feature>
<feature type="compositionally biased region" description="Low complexity" evidence="9">
    <location>
        <begin position="1486"/>
        <end position="2258"/>
    </location>
</feature>
<dbReference type="PROSITE" id="PS01208">
    <property type="entry name" value="VWFC_1"/>
    <property type="match status" value="1"/>
</dbReference>
<evidence type="ECO:0000256" key="4">
    <source>
        <dbReference type="ARBA" id="ARBA00022737"/>
    </source>
</evidence>
<dbReference type="SUPFAM" id="SSF57603">
    <property type="entry name" value="FnI-like domain"/>
    <property type="match status" value="1"/>
</dbReference>
<feature type="region of interest" description="Disordered" evidence="9">
    <location>
        <begin position="1486"/>
        <end position="3117"/>
    </location>
</feature>
<dbReference type="PROSITE" id="PS01185">
    <property type="entry name" value="CTCK_1"/>
    <property type="match status" value="1"/>
</dbReference>
<evidence type="ECO:0000256" key="2">
    <source>
        <dbReference type="ARBA" id="ARBA00022525"/>
    </source>
</evidence>
<evidence type="ECO:0008006" key="16">
    <source>
        <dbReference type="Google" id="ProtNLM"/>
    </source>
</evidence>
<dbReference type="SMART" id="SM00041">
    <property type="entry name" value="CT"/>
    <property type="match status" value="1"/>
</dbReference>
<protein>
    <recommendedName>
        <fullName evidence="16">Mucin-2-like</fullName>
    </recommendedName>
</protein>
<dbReference type="Gene3D" id="2.10.25.10">
    <property type="entry name" value="Laminin"/>
    <property type="match status" value="4"/>
</dbReference>
<evidence type="ECO:0000256" key="7">
    <source>
        <dbReference type="ARBA" id="ARBA00023180"/>
    </source>
</evidence>
<dbReference type="SMART" id="SM00214">
    <property type="entry name" value="VWC"/>
    <property type="match status" value="4"/>
</dbReference>
<evidence type="ECO:0000256" key="3">
    <source>
        <dbReference type="ARBA" id="ARBA00022729"/>
    </source>
</evidence>
<evidence type="ECO:0000259" key="12">
    <source>
        <dbReference type="PROSITE" id="PS50184"/>
    </source>
</evidence>
<evidence type="ECO:0000313" key="15">
    <source>
        <dbReference type="Proteomes" id="UP001501920"/>
    </source>
</evidence>
<dbReference type="InterPro" id="IPR001007">
    <property type="entry name" value="VWF_dom"/>
</dbReference>
<evidence type="ECO:0000256" key="10">
    <source>
        <dbReference type="SAM" id="SignalP"/>
    </source>
</evidence>
<accession>A0AAR2L8Z0</accession>
<evidence type="ECO:0000256" key="5">
    <source>
        <dbReference type="ARBA" id="ARBA00023008"/>
    </source>
</evidence>
<feature type="domain" description="VWFD" evidence="13">
    <location>
        <begin position="394"/>
        <end position="569"/>
    </location>
</feature>
<evidence type="ECO:0000256" key="6">
    <source>
        <dbReference type="ARBA" id="ARBA00023157"/>
    </source>
</evidence>
<dbReference type="GO" id="GO:0005576">
    <property type="term" value="C:extracellular region"/>
    <property type="evidence" value="ECO:0007669"/>
    <property type="project" value="UniProtKB-SubCell"/>
</dbReference>
<gene>
    <name evidence="14" type="primary">MUC2</name>
</gene>
<keyword evidence="7" id="KW-0325">Glycoprotein</keyword>
<dbReference type="PROSITE" id="PS51233">
    <property type="entry name" value="VWFD"/>
    <property type="match status" value="4"/>
</dbReference>
<proteinExistence type="predicted"/>
<evidence type="ECO:0000256" key="9">
    <source>
        <dbReference type="SAM" id="MobiDB-lite"/>
    </source>
</evidence>
<feature type="domain" description="VWFC" evidence="12">
    <location>
        <begin position="3510"/>
        <end position="3579"/>
    </location>
</feature>
<dbReference type="InterPro" id="IPR036084">
    <property type="entry name" value="Ser_inhib-like_sf"/>
</dbReference>
<dbReference type="FunFam" id="2.10.25.10:FF:000674">
    <property type="entry name" value="Mucin-2"/>
    <property type="match status" value="1"/>
</dbReference>
<keyword evidence="4" id="KW-0677">Repeat</keyword>
<dbReference type="Pfam" id="PF23244">
    <property type="entry name" value="VWF"/>
    <property type="match status" value="1"/>
</dbReference>
<dbReference type="InterPro" id="IPR001846">
    <property type="entry name" value="VWF_type-D"/>
</dbReference>
<evidence type="ECO:0000259" key="13">
    <source>
        <dbReference type="PROSITE" id="PS51233"/>
    </source>
</evidence>
<feature type="domain" description="VWFC" evidence="12">
    <location>
        <begin position="3617"/>
        <end position="3685"/>
    </location>
</feature>
<feature type="domain" description="VWFD" evidence="13">
    <location>
        <begin position="863"/>
        <end position="1031"/>
    </location>
</feature>
<dbReference type="Pfam" id="PF00094">
    <property type="entry name" value="VWD"/>
    <property type="match status" value="4"/>
</dbReference>
<dbReference type="SMART" id="SM00832">
    <property type="entry name" value="C8"/>
    <property type="match status" value="4"/>
</dbReference>
<dbReference type="Pfam" id="PF01826">
    <property type="entry name" value="TIL"/>
    <property type="match status" value="2"/>
</dbReference>
<keyword evidence="6" id="KW-1015">Disulfide bond</keyword>
<comment type="caution">
    <text evidence="8">Lacks conserved residue(s) required for the propagation of feature annotation.</text>
</comment>
<dbReference type="Pfam" id="PF08742">
    <property type="entry name" value="C8"/>
    <property type="match status" value="4"/>
</dbReference>
<keyword evidence="5" id="KW-0186">Copper</keyword>
<dbReference type="InterPro" id="IPR006207">
    <property type="entry name" value="Cys_knot_C"/>
</dbReference>
<feature type="region of interest" description="Disordered" evidence="9">
    <location>
        <begin position="1202"/>
        <end position="1368"/>
    </location>
</feature>
<organism evidence="14 15">
    <name type="scientific">Pygocentrus nattereri</name>
    <name type="common">Red-bellied piranha</name>
    <dbReference type="NCBI Taxonomy" id="42514"/>
    <lineage>
        <taxon>Eukaryota</taxon>
        <taxon>Metazoa</taxon>
        <taxon>Chordata</taxon>
        <taxon>Craniata</taxon>
        <taxon>Vertebrata</taxon>
        <taxon>Euteleostomi</taxon>
        <taxon>Actinopterygii</taxon>
        <taxon>Neopterygii</taxon>
        <taxon>Teleostei</taxon>
        <taxon>Ostariophysi</taxon>
        <taxon>Characiformes</taxon>
        <taxon>Characoidei</taxon>
        <taxon>Pygocentrus</taxon>
    </lineage>
</organism>
<dbReference type="InterPro" id="IPR050780">
    <property type="entry name" value="Mucin_vWF_Thrombospondin_sf"/>
</dbReference>
<dbReference type="FunFam" id="2.10.25.10:FF:000153">
    <property type="entry name" value="MUC5B isoform 1"/>
    <property type="match status" value="1"/>
</dbReference>
<name>A0AAR2L8Z0_PYGNA</name>
<dbReference type="CDD" id="cd19941">
    <property type="entry name" value="TIL"/>
    <property type="match status" value="4"/>
</dbReference>
<feature type="domain" description="VWFD" evidence="13">
    <location>
        <begin position="3187"/>
        <end position="3370"/>
    </location>
</feature>
<evidence type="ECO:0000259" key="11">
    <source>
        <dbReference type="PROSITE" id="PS01225"/>
    </source>
</evidence>
<dbReference type="SUPFAM" id="SSF57567">
    <property type="entry name" value="Serine protease inhibitors"/>
    <property type="match status" value="4"/>
</dbReference>
<evidence type="ECO:0000313" key="14">
    <source>
        <dbReference type="Ensembl" id="ENSPNAP00000071174.1"/>
    </source>
</evidence>
<reference evidence="14 15" key="1">
    <citation type="submission" date="2020-10" db="EMBL/GenBank/DDBJ databases">
        <title>Pygocentrus nattereri (red-bellied piranha) genome, fPygNat1, primary haplotype.</title>
        <authorList>
            <person name="Myers G."/>
            <person name="Meyer A."/>
            <person name="Karagic N."/>
            <person name="Pippel M."/>
            <person name="Winkler S."/>
            <person name="Tracey A."/>
            <person name="Wood J."/>
            <person name="Formenti G."/>
            <person name="Howe K."/>
            <person name="Fedrigo O."/>
            <person name="Jarvis E.D."/>
        </authorList>
    </citation>
    <scope>NUCLEOTIDE SEQUENCE [LARGE SCALE GENOMIC DNA]</scope>
</reference>
<reference evidence="14" key="3">
    <citation type="submission" date="2025-09" db="UniProtKB">
        <authorList>
            <consortium name="Ensembl"/>
        </authorList>
    </citation>
    <scope>IDENTIFICATION</scope>
</reference>
<feature type="domain" description="VWFD" evidence="13">
    <location>
        <begin position="34"/>
        <end position="204"/>
    </location>
</feature>
<dbReference type="InterPro" id="IPR014853">
    <property type="entry name" value="VWF/SSPO/ZAN-like_Cys-rich_dom"/>
</dbReference>
<evidence type="ECO:0000256" key="1">
    <source>
        <dbReference type="ARBA" id="ARBA00004613"/>
    </source>
</evidence>
<comment type="subcellular location">
    <subcellularLocation>
        <location evidence="1">Secreted</location>
    </subcellularLocation>
</comment>